<protein>
    <submittedName>
        <fullName evidence="1">DinB family protein</fullName>
    </submittedName>
</protein>
<dbReference type="Pfam" id="PF04978">
    <property type="entry name" value="MST"/>
    <property type="match status" value="1"/>
</dbReference>
<dbReference type="InterPro" id="IPR007061">
    <property type="entry name" value="MST-like"/>
</dbReference>
<organism evidence="1 2">
    <name type="scientific">Umezawaea endophytica</name>
    <dbReference type="NCBI Taxonomy" id="1654476"/>
    <lineage>
        <taxon>Bacteria</taxon>
        <taxon>Bacillati</taxon>
        <taxon>Actinomycetota</taxon>
        <taxon>Actinomycetes</taxon>
        <taxon>Pseudonocardiales</taxon>
        <taxon>Pseudonocardiaceae</taxon>
        <taxon>Umezawaea</taxon>
    </lineage>
</organism>
<dbReference type="EMBL" id="JANYMP010000007">
    <property type="protein sequence ID" value="MCS7478703.1"/>
    <property type="molecule type" value="Genomic_DNA"/>
</dbReference>
<dbReference type="Proteomes" id="UP001141259">
    <property type="component" value="Unassembled WGS sequence"/>
</dbReference>
<evidence type="ECO:0000313" key="2">
    <source>
        <dbReference type="Proteomes" id="UP001141259"/>
    </source>
</evidence>
<dbReference type="SUPFAM" id="SSF109854">
    <property type="entry name" value="DinB/YfiT-like putative metalloenzymes"/>
    <property type="match status" value="1"/>
</dbReference>
<sequence>MITEDDYLYFAHRALDGMVDIVDGLGDDLANTRPPLPGANSPYALLTHCLGVVSYWAGSLVAGREVTRDREAEFTSTGPVGPLLAEAAAVRAQLVDDVRAADAASPLRTTPPPDYLGPDRQLTQGAALLHVYEELAQHHGQMEVLRDALLTGRRG</sequence>
<keyword evidence="2" id="KW-1185">Reference proteome</keyword>
<name>A0A9X2VNW7_9PSEU</name>
<evidence type="ECO:0000313" key="1">
    <source>
        <dbReference type="EMBL" id="MCS7478703.1"/>
    </source>
</evidence>
<reference evidence="1" key="1">
    <citation type="submission" date="2022-08" db="EMBL/GenBank/DDBJ databases">
        <authorList>
            <person name="Tistechok S."/>
            <person name="Samborskyy M."/>
            <person name="Roman I."/>
        </authorList>
    </citation>
    <scope>NUCLEOTIDE SEQUENCE</scope>
    <source>
        <strain evidence="1">DSM 103496</strain>
    </source>
</reference>
<gene>
    <name evidence="1" type="ORF">NZH93_17720</name>
</gene>
<accession>A0A9X2VNW7</accession>
<dbReference type="AlphaFoldDB" id="A0A9X2VNW7"/>
<proteinExistence type="predicted"/>
<dbReference type="RefSeq" id="WP_259624204.1">
    <property type="nucleotide sequence ID" value="NZ_JANYMP010000007.1"/>
</dbReference>
<dbReference type="Gene3D" id="1.20.120.450">
    <property type="entry name" value="dinb family like domain"/>
    <property type="match status" value="1"/>
</dbReference>
<comment type="caution">
    <text evidence="1">The sequence shown here is derived from an EMBL/GenBank/DDBJ whole genome shotgun (WGS) entry which is preliminary data.</text>
</comment>
<dbReference type="InterPro" id="IPR034660">
    <property type="entry name" value="DinB/YfiT-like"/>
</dbReference>